<name>A0A679J0V7_9HYPH</name>
<keyword evidence="3" id="KW-0328">Glycosyltransferase</keyword>
<evidence type="ECO:0000259" key="2">
    <source>
        <dbReference type="Pfam" id="PF13439"/>
    </source>
</evidence>
<dbReference type="CDD" id="cd03801">
    <property type="entry name" value="GT4_PimA-like"/>
    <property type="match status" value="1"/>
</dbReference>
<dbReference type="PANTHER" id="PTHR45947">
    <property type="entry name" value="SULFOQUINOVOSYL TRANSFERASE SQD2"/>
    <property type="match status" value="1"/>
</dbReference>
<dbReference type="InterPro" id="IPR050194">
    <property type="entry name" value="Glycosyltransferase_grp1"/>
</dbReference>
<dbReference type="EC" id="2.4.1.246" evidence="3"/>
<reference evidence="3" key="1">
    <citation type="submission" date="2019-12" db="EMBL/GenBank/DDBJ databases">
        <authorList>
            <person name="Cremers G."/>
        </authorList>
    </citation>
    <scope>NUCLEOTIDE SEQUENCE</scope>
    <source>
        <strain evidence="3">Mbul1</strain>
    </source>
</reference>
<dbReference type="Pfam" id="PF13439">
    <property type="entry name" value="Glyco_transf_4"/>
    <property type="match status" value="1"/>
</dbReference>
<dbReference type="SUPFAM" id="SSF53756">
    <property type="entry name" value="UDP-Glycosyltransferase/glycogen phosphorylase"/>
    <property type="match status" value="1"/>
</dbReference>
<evidence type="ECO:0000313" key="3">
    <source>
        <dbReference type="EMBL" id="CAA2100392.1"/>
    </source>
</evidence>
<dbReference type="AlphaFoldDB" id="A0A679J0V7"/>
<protein>
    <submittedName>
        <fullName evidence="3">Mannosylfructose-phosphate synthase</fullName>
        <ecNumber evidence="3">2.4.1.246</ecNumber>
    </submittedName>
</protein>
<accession>A0A679J0V7</accession>
<organism evidence="3">
    <name type="scientific">Methylobacterium bullatum</name>
    <dbReference type="NCBI Taxonomy" id="570505"/>
    <lineage>
        <taxon>Bacteria</taxon>
        <taxon>Pseudomonadati</taxon>
        <taxon>Pseudomonadota</taxon>
        <taxon>Alphaproteobacteria</taxon>
        <taxon>Hyphomicrobiales</taxon>
        <taxon>Methylobacteriaceae</taxon>
        <taxon>Methylobacterium</taxon>
    </lineage>
</organism>
<dbReference type="Gene3D" id="3.40.50.2000">
    <property type="entry name" value="Glycogen Phosphorylase B"/>
    <property type="match status" value="2"/>
</dbReference>
<dbReference type="InterPro" id="IPR028098">
    <property type="entry name" value="Glyco_trans_4-like_N"/>
</dbReference>
<dbReference type="NCBIfam" id="TIGR04047">
    <property type="entry name" value="MSMEG_0565_glyc"/>
    <property type="match status" value="1"/>
</dbReference>
<dbReference type="Pfam" id="PF00534">
    <property type="entry name" value="Glycos_transf_1"/>
    <property type="match status" value="1"/>
</dbReference>
<feature type="domain" description="Glycosyltransferase subfamily 4-like N-terminal" evidence="2">
    <location>
        <begin position="17"/>
        <end position="175"/>
    </location>
</feature>
<evidence type="ECO:0000259" key="1">
    <source>
        <dbReference type="Pfam" id="PF00534"/>
    </source>
</evidence>
<gene>
    <name evidence="3" type="primary">mfpsA_1</name>
    <name evidence="3" type="ORF">MBUL_00647</name>
</gene>
<dbReference type="PANTHER" id="PTHR45947:SF3">
    <property type="entry name" value="SULFOQUINOVOSYL TRANSFERASE SQD2"/>
    <property type="match status" value="1"/>
</dbReference>
<sequence>MTGPLRIAILAHSTHPRGGVVHALALGEALAALGHSAMVHAPDPSGSGFFRRTSCPVISVAARPVSGSTVDLVRTRIEDYLRHFATSAACDYDVFHAQDAISGNALATLTRRRLIPGFVRTVHHVDLFSDPQLAYWHDRAIFDATALLCVSSLWQGALTRDYGLTALNVGNGVDTGAFGPEPGEGDAALRNEWGLGAGPILLSVGGFEERKNSLAIIEAFARLRQERPDAQLLVVGGASLLDHSGYQARCRAALARNGLDVGPGRPVVQTGPVPQAAMPALYRLADALVFPSLREGFGLCVLEAMASGTPTIVSDRAPFTEYLTAADTVFVDPEDEGSVLHGMRAALRPTARELLAKAGLTVAEAHSWRACAEKHGPAYASLAARKQEMSDA</sequence>
<feature type="domain" description="Glycosyl transferase family 1" evidence="1">
    <location>
        <begin position="197"/>
        <end position="347"/>
    </location>
</feature>
<dbReference type="EMBL" id="LR743504">
    <property type="protein sequence ID" value="CAA2100392.1"/>
    <property type="molecule type" value="Genomic_DNA"/>
</dbReference>
<keyword evidence="3" id="KW-0808">Transferase</keyword>
<proteinExistence type="predicted"/>
<dbReference type="InterPro" id="IPR001296">
    <property type="entry name" value="Glyco_trans_1"/>
</dbReference>
<dbReference type="InterPro" id="IPR023986">
    <property type="entry name" value="GlycosylTfrase_MSMEG0565"/>
</dbReference>
<dbReference type="GO" id="GO:0103011">
    <property type="term" value="F:mannosylfructose-phosphate synthase activity"/>
    <property type="evidence" value="ECO:0007669"/>
    <property type="project" value="UniProtKB-EC"/>
</dbReference>